<evidence type="ECO:0000256" key="4">
    <source>
        <dbReference type="ARBA" id="ARBA00022777"/>
    </source>
</evidence>
<evidence type="ECO:0000259" key="6">
    <source>
        <dbReference type="PROSITE" id="PS51158"/>
    </source>
</evidence>
<dbReference type="InterPro" id="IPR011009">
    <property type="entry name" value="Kinase-like_dom_sf"/>
</dbReference>
<evidence type="ECO:0000313" key="7">
    <source>
        <dbReference type="EMBL" id="KAI1704629.1"/>
    </source>
</evidence>
<comment type="caution">
    <text evidence="7">The sequence shown here is derived from an EMBL/GenBank/DDBJ whole genome shotgun (WGS) entry which is preliminary data.</text>
</comment>
<accession>A0AAD4MTZ7</accession>
<dbReference type="GO" id="GO:0005524">
    <property type="term" value="F:ATP binding"/>
    <property type="evidence" value="ECO:0007669"/>
    <property type="project" value="UniProtKB-KW"/>
</dbReference>
<dbReference type="Gene3D" id="3.20.200.10">
    <property type="entry name" value="MHCK/EF2 kinase"/>
    <property type="match status" value="1"/>
</dbReference>
<evidence type="ECO:0000313" key="8">
    <source>
        <dbReference type="Proteomes" id="UP001201812"/>
    </source>
</evidence>
<evidence type="ECO:0000256" key="2">
    <source>
        <dbReference type="ARBA" id="ARBA00022679"/>
    </source>
</evidence>
<dbReference type="PROSITE" id="PS51158">
    <property type="entry name" value="ALPHA_KINASE"/>
    <property type="match status" value="1"/>
</dbReference>
<reference evidence="7" key="1">
    <citation type="submission" date="2022-01" db="EMBL/GenBank/DDBJ databases">
        <title>Genome Sequence Resource for Two Populations of Ditylenchus destructor, the Migratory Endoparasitic Phytonematode.</title>
        <authorList>
            <person name="Zhang H."/>
            <person name="Lin R."/>
            <person name="Xie B."/>
        </authorList>
    </citation>
    <scope>NUCLEOTIDE SEQUENCE</scope>
    <source>
        <strain evidence="7">BazhouSP</strain>
    </source>
</reference>
<dbReference type="InterPro" id="IPR051852">
    <property type="entry name" value="Alpha-type_PK"/>
</dbReference>
<dbReference type="EMBL" id="JAKKPZ010000065">
    <property type="protein sequence ID" value="KAI1704629.1"/>
    <property type="molecule type" value="Genomic_DNA"/>
</dbReference>
<sequence length="67" mass="7382">MVVDLQGIISTDERGRKTLELTDPAIHCKDLTRFGGTSLGLDGMKSFFNRHVCNKFCAAMELKPPGL</sequence>
<name>A0AAD4MTZ7_9BILA</name>
<protein>
    <submittedName>
        <fullName evidence="7">Alpha-kinase family domain-containing protein</fullName>
    </submittedName>
</protein>
<proteinExistence type="predicted"/>
<keyword evidence="8" id="KW-1185">Reference proteome</keyword>
<keyword evidence="3" id="KW-0547">Nucleotide-binding</keyword>
<evidence type="ECO:0000256" key="3">
    <source>
        <dbReference type="ARBA" id="ARBA00022741"/>
    </source>
</evidence>
<evidence type="ECO:0000256" key="1">
    <source>
        <dbReference type="ARBA" id="ARBA00022527"/>
    </source>
</evidence>
<evidence type="ECO:0000256" key="5">
    <source>
        <dbReference type="ARBA" id="ARBA00022840"/>
    </source>
</evidence>
<dbReference type="InterPro" id="IPR004166">
    <property type="entry name" value="a-kinase_dom"/>
</dbReference>
<keyword evidence="5" id="KW-0067">ATP-binding</keyword>
<keyword evidence="2" id="KW-0808">Transferase</keyword>
<gene>
    <name evidence="7" type="ORF">DdX_14127</name>
</gene>
<feature type="domain" description="Alpha-type protein kinase" evidence="6">
    <location>
        <begin position="1"/>
        <end position="65"/>
    </location>
</feature>
<dbReference type="PANTHER" id="PTHR45992">
    <property type="entry name" value="EUKARYOTIC ELONGATION FACTOR 2 KINASE-RELATED"/>
    <property type="match status" value="1"/>
</dbReference>
<keyword evidence="4" id="KW-0418">Kinase</keyword>
<dbReference type="Proteomes" id="UP001201812">
    <property type="component" value="Unassembled WGS sequence"/>
</dbReference>
<dbReference type="SUPFAM" id="SSF56112">
    <property type="entry name" value="Protein kinase-like (PK-like)"/>
    <property type="match status" value="1"/>
</dbReference>
<dbReference type="AlphaFoldDB" id="A0AAD4MTZ7"/>
<dbReference type="GO" id="GO:0004674">
    <property type="term" value="F:protein serine/threonine kinase activity"/>
    <property type="evidence" value="ECO:0007669"/>
    <property type="project" value="UniProtKB-KW"/>
</dbReference>
<dbReference type="PANTHER" id="PTHR45992:SF11">
    <property type="entry name" value="ALPHA-TYPE PROTEIN KINASE DOMAIN-CONTAINING PROTEIN"/>
    <property type="match status" value="1"/>
</dbReference>
<dbReference type="Pfam" id="PF02816">
    <property type="entry name" value="Alpha_kinase"/>
    <property type="match status" value="1"/>
</dbReference>
<keyword evidence="1" id="KW-0723">Serine/threonine-protein kinase</keyword>
<organism evidence="7 8">
    <name type="scientific">Ditylenchus destructor</name>
    <dbReference type="NCBI Taxonomy" id="166010"/>
    <lineage>
        <taxon>Eukaryota</taxon>
        <taxon>Metazoa</taxon>
        <taxon>Ecdysozoa</taxon>
        <taxon>Nematoda</taxon>
        <taxon>Chromadorea</taxon>
        <taxon>Rhabditida</taxon>
        <taxon>Tylenchina</taxon>
        <taxon>Tylenchomorpha</taxon>
        <taxon>Sphaerularioidea</taxon>
        <taxon>Anguinidae</taxon>
        <taxon>Anguininae</taxon>
        <taxon>Ditylenchus</taxon>
    </lineage>
</organism>